<dbReference type="SMART" id="SM01057">
    <property type="entry name" value="Carb_anhydrase"/>
    <property type="match status" value="1"/>
</dbReference>
<evidence type="ECO:0000259" key="9">
    <source>
        <dbReference type="PROSITE" id="PS51144"/>
    </source>
</evidence>
<dbReference type="Gene3D" id="3.10.200.10">
    <property type="entry name" value="Alpha carbonic anhydrase"/>
    <property type="match status" value="1"/>
</dbReference>
<protein>
    <recommendedName>
        <fullName evidence="2">carbonic anhydrase</fullName>
        <ecNumber evidence="2">4.2.1.1</ecNumber>
    </recommendedName>
</protein>
<evidence type="ECO:0000256" key="6">
    <source>
        <dbReference type="ARBA" id="ARBA00048348"/>
    </source>
</evidence>
<organism evidence="10 11">
    <name type="scientific">Orchesella dallaii</name>
    <dbReference type="NCBI Taxonomy" id="48710"/>
    <lineage>
        <taxon>Eukaryota</taxon>
        <taxon>Metazoa</taxon>
        <taxon>Ecdysozoa</taxon>
        <taxon>Arthropoda</taxon>
        <taxon>Hexapoda</taxon>
        <taxon>Collembola</taxon>
        <taxon>Entomobryomorpha</taxon>
        <taxon>Entomobryoidea</taxon>
        <taxon>Orchesellidae</taxon>
        <taxon>Orchesellinae</taxon>
        <taxon>Orchesella</taxon>
    </lineage>
</organism>
<evidence type="ECO:0000256" key="8">
    <source>
        <dbReference type="SAM" id="SignalP"/>
    </source>
</evidence>
<accession>A0ABP1S189</accession>
<dbReference type="InterPro" id="IPR036398">
    <property type="entry name" value="CA_dom_sf"/>
</dbReference>
<keyword evidence="11" id="KW-1185">Reference proteome</keyword>
<evidence type="ECO:0000256" key="7">
    <source>
        <dbReference type="SAM" id="MobiDB-lite"/>
    </source>
</evidence>
<feature type="region of interest" description="Disordered" evidence="7">
    <location>
        <begin position="79"/>
        <end position="112"/>
    </location>
</feature>
<comment type="caution">
    <text evidence="10">The sequence shown here is derived from an EMBL/GenBank/DDBJ whole genome shotgun (WGS) entry which is preliminary data.</text>
</comment>
<dbReference type="InterPro" id="IPR023561">
    <property type="entry name" value="Carbonic_anhydrase_a-class"/>
</dbReference>
<dbReference type="Proteomes" id="UP001642540">
    <property type="component" value="Unassembled WGS sequence"/>
</dbReference>
<keyword evidence="8" id="KW-0732">Signal</keyword>
<evidence type="ECO:0000256" key="4">
    <source>
        <dbReference type="ARBA" id="ARBA00022833"/>
    </source>
</evidence>
<proteinExistence type="inferred from homology"/>
<feature type="signal peptide" evidence="8">
    <location>
        <begin position="1"/>
        <end position="21"/>
    </location>
</feature>
<keyword evidence="4" id="KW-0862">Zinc</keyword>
<evidence type="ECO:0000256" key="1">
    <source>
        <dbReference type="ARBA" id="ARBA00010718"/>
    </source>
</evidence>
<keyword evidence="5" id="KW-0456">Lyase</keyword>
<dbReference type="PANTHER" id="PTHR18952:SF265">
    <property type="entry name" value="CARBONIC ANHYDRASE"/>
    <property type="match status" value="1"/>
</dbReference>
<dbReference type="Pfam" id="PF00194">
    <property type="entry name" value="Carb_anhydrase"/>
    <property type="match status" value="2"/>
</dbReference>
<feature type="domain" description="Alpha-carbonic anhydrase" evidence="9">
    <location>
        <begin position="522"/>
        <end position="835"/>
    </location>
</feature>
<comment type="similarity">
    <text evidence="1">Belongs to the alpha-carbonic anhydrase family.</text>
</comment>
<evidence type="ECO:0000256" key="3">
    <source>
        <dbReference type="ARBA" id="ARBA00022723"/>
    </source>
</evidence>
<feature type="compositionally biased region" description="Basic and acidic residues" evidence="7">
    <location>
        <begin position="79"/>
        <end position="91"/>
    </location>
</feature>
<evidence type="ECO:0000256" key="5">
    <source>
        <dbReference type="ARBA" id="ARBA00023239"/>
    </source>
</evidence>
<evidence type="ECO:0000313" key="10">
    <source>
        <dbReference type="EMBL" id="CAL8140735.1"/>
    </source>
</evidence>
<dbReference type="PROSITE" id="PS51144">
    <property type="entry name" value="ALPHA_CA_2"/>
    <property type="match status" value="1"/>
</dbReference>
<dbReference type="InterPro" id="IPR001148">
    <property type="entry name" value="CA_dom"/>
</dbReference>
<dbReference type="PANTHER" id="PTHR18952">
    <property type="entry name" value="CARBONIC ANHYDRASE"/>
    <property type="match status" value="1"/>
</dbReference>
<dbReference type="SUPFAM" id="SSF51069">
    <property type="entry name" value="Carbonic anhydrase"/>
    <property type="match status" value="1"/>
</dbReference>
<name>A0ABP1S189_9HEXA</name>
<evidence type="ECO:0000256" key="2">
    <source>
        <dbReference type="ARBA" id="ARBA00012925"/>
    </source>
</evidence>
<sequence length="895" mass="103376">MNIFSTLLIILVAQCQVQVGSLPFWSNYNDATTQQLSEAEIKQGLAEQLDMVQCPARSHLQLTDYWNCLWRSSVNADDLRERMKEEEKEENKSDEDDDENPAKTGSNKSRKKRATTVDRYNYDFVKACHNDMAISILKQNQSLRVCQDHSIRPQESLQQFVYCLRLVSKTYGGGASFHPKFNPPGRIPIISTYDERELPILKEVQNDWVAWKGPMSFRFKELTTEDVIEKDGFGGADPYHKEQFSVFRYNYDNIGSNQRQPGWSFGGASSPSLWHQMNIRKFYTPLISNAKLSTVETYADFAQAYPGLGELAEHFNKIEAPLDYRWTKDTGFHVYTRYLLPLLTTTDVEYYKYKNLLPADFKVPSDSKVVQGTIDALNFFMDRTNQSLALNIYPTIDDVPFNKVYEGFMEHYYYADTTRYLVDAQNRTGRPATLHPIYNLIRRVYRGYVEAVIAQLKCTKAIVDQVTTRRAGKDIQRVLNNAKKKCIDPIRADPSFNPAIDYVVGEKVLELLYNMYFDRKESRQRYTLPLTPIEFPICKHNEPSPIDINTKKGRKSSLTSYKFGDAAYRLNRFFIMFPTDGSTLLSVGMVEAERLDGSSIWLTGGAVKGQHLTFQTMLIRFGRDWKSQGSEHLLDSKAGQMELQMIFTTSGSADELKYWQVLASVQNRFFQFREKLVIILSVLVDALATEQDVIEKIEHEGTHQDPYLFEPFAQAAYFFRKERETHSNQDEPRGYVSIDPLFRFIDFIPKTKSRFYTYRGSLSWPPCFGYVIWSVYQQRLYISKRQFDEFIKIPAFGQADHNRASDNFRLMKQIYVEEEHDPNLPYEQRQNLVKKRTVDRHILEGIHDPDPVGGSALVDEAVYYLSEDNGAKGAGQDMILPTLATLSSIYANKRQ</sequence>
<dbReference type="EMBL" id="CAXLJM020000141">
    <property type="protein sequence ID" value="CAL8140735.1"/>
    <property type="molecule type" value="Genomic_DNA"/>
</dbReference>
<gene>
    <name evidence="10" type="ORF">ODALV1_LOCUS28394</name>
</gene>
<feature type="chain" id="PRO_5047399695" description="carbonic anhydrase" evidence="8">
    <location>
        <begin position="22"/>
        <end position="895"/>
    </location>
</feature>
<comment type="catalytic activity">
    <reaction evidence="6">
        <text>hydrogencarbonate + H(+) = CO2 + H2O</text>
        <dbReference type="Rhea" id="RHEA:10748"/>
        <dbReference type="ChEBI" id="CHEBI:15377"/>
        <dbReference type="ChEBI" id="CHEBI:15378"/>
        <dbReference type="ChEBI" id="CHEBI:16526"/>
        <dbReference type="ChEBI" id="CHEBI:17544"/>
        <dbReference type="EC" id="4.2.1.1"/>
    </reaction>
</comment>
<reference evidence="10 11" key="1">
    <citation type="submission" date="2024-08" db="EMBL/GenBank/DDBJ databases">
        <authorList>
            <person name="Cucini C."/>
            <person name="Frati F."/>
        </authorList>
    </citation>
    <scope>NUCLEOTIDE SEQUENCE [LARGE SCALE GENOMIC DNA]</scope>
</reference>
<dbReference type="EC" id="4.2.1.1" evidence="2"/>
<keyword evidence="3" id="KW-0479">Metal-binding</keyword>
<evidence type="ECO:0000313" key="11">
    <source>
        <dbReference type="Proteomes" id="UP001642540"/>
    </source>
</evidence>